<dbReference type="PANTHER" id="PTHR11358:SF26">
    <property type="entry name" value="GUANIDINO ACID HYDROLASE, MITOCHONDRIAL"/>
    <property type="match status" value="1"/>
</dbReference>
<sequence length="184" mass="21048">MAFYDFGENIDNDTRFVVFGIPWDYLTSLKAANSAIAPQKIREITSNLALTTEMGVEIPKLKVVDIGNVSIEPTNVNKSLEEIEKFISLIFRQKRDVVPIMIGGDHFCTFPVVKALADSVENKNEFGVLIFDAHLDLYKEWDKKLYSHATISHRLYELDFINKYNMLIVGTRDIDIPELDFAKK</sequence>
<reference evidence="3" key="1">
    <citation type="journal article" date="2014" name="Front. Microbiol.">
        <title>High frequency of phylogenetically diverse reductive dehalogenase-homologous genes in deep subseafloor sedimentary metagenomes.</title>
        <authorList>
            <person name="Kawai M."/>
            <person name="Futagami T."/>
            <person name="Toyoda A."/>
            <person name="Takaki Y."/>
            <person name="Nishi S."/>
            <person name="Hori S."/>
            <person name="Arai W."/>
            <person name="Tsubouchi T."/>
            <person name="Morono Y."/>
            <person name="Uchiyama I."/>
            <person name="Ito T."/>
            <person name="Fujiyama A."/>
            <person name="Inagaki F."/>
            <person name="Takami H."/>
        </authorList>
    </citation>
    <scope>NUCLEOTIDE SEQUENCE</scope>
    <source>
        <strain evidence="3">Expedition CK06-06</strain>
    </source>
</reference>
<dbReference type="InterPro" id="IPR023696">
    <property type="entry name" value="Ureohydrolase_dom_sf"/>
</dbReference>
<protein>
    <recommendedName>
        <fullName evidence="4">Agmatinase</fullName>
    </recommendedName>
</protein>
<dbReference type="InterPro" id="IPR006035">
    <property type="entry name" value="Ureohydrolase"/>
</dbReference>
<feature type="non-terminal residue" evidence="3">
    <location>
        <position position="184"/>
    </location>
</feature>
<accession>X1QVW3</accession>
<dbReference type="SUPFAM" id="SSF52768">
    <property type="entry name" value="Arginase/deacetylase"/>
    <property type="match status" value="1"/>
</dbReference>
<dbReference type="PROSITE" id="PS51409">
    <property type="entry name" value="ARGINASE_2"/>
    <property type="match status" value="1"/>
</dbReference>
<dbReference type="EMBL" id="BARW01001182">
    <property type="protein sequence ID" value="GAI72413.1"/>
    <property type="molecule type" value="Genomic_DNA"/>
</dbReference>
<dbReference type="Gene3D" id="3.40.800.10">
    <property type="entry name" value="Ureohydrolase domain"/>
    <property type="match status" value="1"/>
</dbReference>
<evidence type="ECO:0000256" key="2">
    <source>
        <dbReference type="ARBA" id="ARBA00022801"/>
    </source>
</evidence>
<evidence type="ECO:0000256" key="1">
    <source>
        <dbReference type="ARBA" id="ARBA00022723"/>
    </source>
</evidence>
<gene>
    <name evidence="3" type="ORF">S12H4_03997</name>
</gene>
<dbReference type="GO" id="GO:0033389">
    <property type="term" value="P:putrescine biosynthetic process from arginine, via agmatine"/>
    <property type="evidence" value="ECO:0007669"/>
    <property type="project" value="TreeGrafter"/>
</dbReference>
<dbReference type="Pfam" id="PF00491">
    <property type="entry name" value="Arginase"/>
    <property type="match status" value="1"/>
</dbReference>
<dbReference type="GO" id="GO:0008783">
    <property type="term" value="F:agmatinase activity"/>
    <property type="evidence" value="ECO:0007669"/>
    <property type="project" value="TreeGrafter"/>
</dbReference>
<evidence type="ECO:0008006" key="4">
    <source>
        <dbReference type="Google" id="ProtNLM"/>
    </source>
</evidence>
<keyword evidence="2" id="KW-0378">Hydrolase</keyword>
<name>X1QVW3_9ZZZZ</name>
<dbReference type="GO" id="GO:0046872">
    <property type="term" value="F:metal ion binding"/>
    <property type="evidence" value="ECO:0007669"/>
    <property type="project" value="UniProtKB-KW"/>
</dbReference>
<organism evidence="3">
    <name type="scientific">marine sediment metagenome</name>
    <dbReference type="NCBI Taxonomy" id="412755"/>
    <lineage>
        <taxon>unclassified sequences</taxon>
        <taxon>metagenomes</taxon>
        <taxon>ecological metagenomes</taxon>
    </lineage>
</organism>
<dbReference type="AlphaFoldDB" id="X1QVW3"/>
<evidence type="ECO:0000313" key="3">
    <source>
        <dbReference type="EMBL" id="GAI72413.1"/>
    </source>
</evidence>
<keyword evidence="1" id="KW-0479">Metal-binding</keyword>
<comment type="caution">
    <text evidence="3">The sequence shown here is derived from an EMBL/GenBank/DDBJ whole genome shotgun (WGS) entry which is preliminary data.</text>
</comment>
<proteinExistence type="predicted"/>
<dbReference type="PANTHER" id="PTHR11358">
    <property type="entry name" value="ARGINASE/AGMATINASE"/>
    <property type="match status" value="1"/>
</dbReference>